<dbReference type="Proteomes" id="UP000016491">
    <property type="component" value="Unassembled WGS sequence"/>
</dbReference>
<name>A0ABC9TQZ4_CLOSY</name>
<comment type="caution">
    <text evidence="2">The sequence shown here is derived from an EMBL/GenBank/DDBJ whole genome shotgun (WGS) entry which is preliminary data.</text>
</comment>
<dbReference type="EMBL" id="AWSU01000380">
    <property type="protein sequence ID" value="ERI73638.1"/>
    <property type="molecule type" value="Genomic_DNA"/>
</dbReference>
<gene>
    <name evidence="2" type="ORF">CLOSYM_04757</name>
</gene>
<sequence>MIISYPCRELNYNNRSAIIIPYFHEKRNKFLNFTCKIPFFLLLYICYGFLIGSPIRSVKEVQ</sequence>
<evidence type="ECO:0000313" key="2">
    <source>
        <dbReference type="EMBL" id="ERI73638.1"/>
    </source>
</evidence>
<dbReference type="AlphaFoldDB" id="A0ABC9TQZ4"/>
<evidence type="ECO:0000256" key="1">
    <source>
        <dbReference type="SAM" id="Phobius"/>
    </source>
</evidence>
<protein>
    <submittedName>
        <fullName evidence="2">Uncharacterized protein</fullName>
    </submittedName>
</protein>
<accession>A0ABC9TQZ4</accession>
<keyword evidence="1" id="KW-1133">Transmembrane helix</keyword>
<keyword evidence="1" id="KW-0812">Transmembrane</keyword>
<organism evidence="2 3">
    <name type="scientific">[Clostridium] symbiosum ATCC 14940</name>
    <dbReference type="NCBI Taxonomy" id="411472"/>
    <lineage>
        <taxon>Bacteria</taxon>
        <taxon>Bacillati</taxon>
        <taxon>Bacillota</taxon>
        <taxon>Clostridia</taxon>
        <taxon>Lachnospirales</taxon>
        <taxon>Lachnospiraceae</taxon>
        <taxon>Otoolea</taxon>
    </lineage>
</organism>
<evidence type="ECO:0000313" key="3">
    <source>
        <dbReference type="Proteomes" id="UP000016491"/>
    </source>
</evidence>
<feature type="transmembrane region" description="Helical" evidence="1">
    <location>
        <begin position="30"/>
        <end position="50"/>
    </location>
</feature>
<proteinExistence type="predicted"/>
<keyword evidence="1" id="KW-0472">Membrane</keyword>
<reference evidence="2 3" key="1">
    <citation type="submission" date="2013-07" db="EMBL/GenBank/DDBJ databases">
        <authorList>
            <person name="Weinstock G."/>
            <person name="Sodergren E."/>
            <person name="Wylie T."/>
            <person name="Fulton L."/>
            <person name="Fulton R."/>
            <person name="Fronick C."/>
            <person name="O'Laughlin M."/>
            <person name="Godfrey J."/>
            <person name="Miner T."/>
            <person name="Herter B."/>
            <person name="Appelbaum E."/>
            <person name="Cordes M."/>
            <person name="Lek S."/>
            <person name="Wollam A."/>
            <person name="Pepin K.H."/>
            <person name="Palsikar V.B."/>
            <person name="Mitreva M."/>
            <person name="Wilson R.K."/>
        </authorList>
    </citation>
    <scope>NUCLEOTIDE SEQUENCE [LARGE SCALE GENOMIC DNA]</scope>
    <source>
        <strain evidence="2 3">ATCC 14940</strain>
    </source>
</reference>